<dbReference type="SUPFAM" id="SSF54631">
    <property type="entry name" value="CBS-domain pair"/>
    <property type="match status" value="1"/>
</dbReference>
<name>A0A8J5M6H9_ZINOF</name>
<comment type="caution">
    <text evidence="5">The sequence shown here is derived from an EMBL/GenBank/DDBJ whole genome shotgun (WGS) entry which is preliminary data.</text>
</comment>
<dbReference type="Pfam" id="PF00571">
    <property type="entry name" value="CBS"/>
    <property type="match status" value="2"/>
</dbReference>
<evidence type="ECO:0000256" key="2">
    <source>
        <dbReference type="PROSITE-ProRule" id="PRU00703"/>
    </source>
</evidence>
<dbReference type="Proteomes" id="UP000734854">
    <property type="component" value="Unassembled WGS sequence"/>
</dbReference>
<dbReference type="InterPro" id="IPR046342">
    <property type="entry name" value="CBS_dom_sf"/>
</dbReference>
<evidence type="ECO:0000313" key="5">
    <source>
        <dbReference type="EMBL" id="KAG6534358.1"/>
    </source>
</evidence>
<dbReference type="PROSITE" id="PS51371">
    <property type="entry name" value="CBS"/>
    <property type="match status" value="1"/>
</dbReference>
<dbReference type="PANTHER" id="PTHR43080:SF28">
    <property type="entry name" value="OS04G0136700 PROTEIN"/>
    <property type="match status" value="1"/>
</dbReference>
<dbReference type="PANTHER" id="PTHR43080">
    <property type="entry name" value="CBS DOMAIN-CONTAINING PROTEIN CBSX3, MITOCHONDRIAL"/>
    <property type="match status" value="1"/>
</dbReference>
<accession>A0A8J5M6H9</accession>
<dbReference type="InterPro" id="IPR000644">
    <property type="entry name" value="CBS_dom"/>
</dbReference>
<keyword evidence="1 2" id="KW-0129">CBS domain</keyword>
<dbReference type="AlphaFoldDB" id="A0A8J5M6H9"/>
<reference evidence="5 6" key="1">
    <citation type="submission" date="2020-08" db="EMBL/GenBank/DDBJ databases">
        <title>Plant Genome Project.</title>
        <authorList>
            <person name="Zhang R.-G."/>
        </authorList>
    </citation>
    <scope>NUCLEOTIDE SEQUENCE [LARGE SCALE GENOMIC DNA]</scope>
    <source>
        <tissue evidence="5">Rhizome</tissue>
    </source>
</reference>
<feature type="region of interest" description="Disordered" evidence="3">
    <location>
        <begin position="36"/>
        <end position="57"/>
    </location>
</feature>
<sequence>MAGSSSLHGTLALHFTFKSCLKIPLFASILTPTAASSKPLRSGSVKGGFRSKRGASVPSGIASATFSDDLRPGLGENPEVVISGEWPDNFSLLSYDDLRAYLETQIINEKVGLVSRILLVLCFAGVLTGSVEQMKPTATLATVMSTPVRMVRPEQTLEEIDHNFEFVSGLPVVDEQLRCIGVISKKDKSRASNGLKSKVNEIMSSPAITLSGDKTVLNAAALMLKMKIHRVPILDAEQKVIGIVTRTDIFQALEAQKVESV</sequence>
<dbReference type="InterPro" id="IPR051257">
    <property type="entry name" value="Diverse_CBS-Domain"/>
</dbReference>
<feature type="domain" description="CBS" evidence="4">
    <location>
        <begin position="203"/>
        <end position="260"/>
    </location>
</feature>
<dbReference type="Gene3D" id="3.10.580.10">
    <property type="entry name" value="CBS-domain"/>
    <property type="match status" value="2"/>
</dbReference>
<dbReference type="EMBL" id="JACMSC010000002">
    <property type="protein sequence ID" value="KAG6534358.1"/>
    <property type="molecule type" value="Genomic_DNA"/>
</dbReference>
<evidence type="ECO:0000313" key="6">
    <source>
        <dbReference type="Proteomes" id="UP000734854"/>
    </source>
</evidence>
<evidence type="ECO:0000256" key="1">
    <source>
        <dbReference type="ARBA" id="ARBA00023122"/>
    </source>
</evidence>
<keyword evidence="6" id="KW-1185">Reference proteome</keyword>
<proteinExistence type="predicted"/>
<evidence type="ECO:0000259" key="4">
    <source>
        <dbReference type="PROSITE" id="PS51371"/>
    </source>
</evidence>
<dbReference type="SMART" id="SM00116">
    <property type="entry name" value="CBS"/>
    <property type="match status" value="2"/>
</dbReference>
<organism evidence="5 6">
    <name type="scientific">Zingiber officinale</name>
    <name type="common">Ginger</name>
    <name type="synonym">Amomum zingiber</name>
    <dbReference type="NCBI Taxonomy" id="94328"/>
    <lineage>
        <taxon>Eukaryota</taxon>
        <taxon>Viridiplantae</taxon>
        <taxon>Streptophyta</taxon>
        <taxon>Embryophyta</taxon>
        <taxon>Tracheophyta</taxon>
        <taxon>Spermatophyta</taxon>
        <taxon>Magnoliopsida</taxon>
        <taxon>Liliopsida</taxon>
        <taxon>Zingiberales</taxon>
        <taxon>Zingiberaceae</taxon>
        <taxon>Zingiber</taxon>
    </lineage>
</organism>
<evidence type="ECO:0000256" key="3">
    <source>
        <dbReference type="SAM" id="MobiDB-lite"/>
    </source>
</evidence>
<gene>
    <name evidence="5" type="ORF">ZIOFF_008244</name>
</gene>
<protein>
    <recommendedName>
        <fullName evidence="4">CBS domain-containing protein</fullName>
    </recommendedName>
</protein>